<comment type="caution">
    <text evidence="3">The sequence shown here is derived from an EMBL/GenBank/DDBJ whole genome shotgun (WGS) entry which is preliminary data.</text>
</comment>
<feature type="signal peptide" evidence="1">
    <location>
        <begin position="1"/>
        <end position="32"/>
    </location>
</feature>
<feature type="chain" id="PRO_5047229095" description="Chalcone isomerase domain-containing protein" evidence="1">
    <location>
        <begin position="33"/>
        <end position="192"/>
    </location>
</feature>
<dbReference type="EMBL" id="WWCT01000001">
    <property type="protein sequence ID" value="MYN24962.1"/>
    <property type="molecule type" value="Genomic_DNA"/>
</dbReference>
<keyword evidence="1" id="KW-0732">Signal</keyword>
<evidence type="ECO:0000256" key="1">
    <source>
        <dbReference type="SAM" id="SignalP"/>
    </source>
</evidence>
<proteinExistence type="predicted"/>
<protein>
    <recommendedName>
        <fullName evidence="2">Chalcone isomerase domain-containing protein</fullName>
    </recommendedName>
</protein>
<dbReference type="Proteomes" id="UP000642144">
    <property type="component" value="Unassembled WGS sequence"/>
</dbReference>
<evidence type="ECO:0000259" key="2">
    <source>
        <dbReference type="Pfam" id="PF16036"/>
    </source>
</evidence>
<feature type="domain" description="Chalcone isomerase" evidence="2">
    <location>
        <begin position="72"/>
        <end position="188"/>
    </location>
</feature>
<dbReference type="InterPro" id="IPR016087">
    <property type="entry name" value="Chalcone_isomerase"/>
</dbReference>
<keyword evidence="4" id="KW-1185">Reference proteome</keyword>
<evidence type="ECO:0000313" key="3">
    <source>
        <dbReference type="EMBL" id="MYN24962.1"/>
    </source>
</evidence>
<dbReference type="PROSITE" id="PS51318">
    <property type="entry name" value="TAT"/>
    <property type="match status" value="1"/>
</dbReference>
<dbReference type="InterPro" id="IPR006311">
    <property type="entry name" value="TAT_signal"/>
</dbReference>
<dbReference type="RefSeq" id="WP_161053109.1">
    <property type="nucleotide sequence ID" value="NZ_WWCT01000001.1"/>
</dbReference>
<gene>
    <name evidence="3" type="ORF">GTP69_00910</name>
</gene>
<reference evidence="3 4" key="1">
    <citation type="submission" date="2019-12" db="EMBL/GenBank/DDBJ databases">
        <title>Novel species isolated from a subtropical stream in China.</title>
        <authorList>
            <person name="Lu H."/>
        </authorList>
    </citation>
    <scope>NUCLEOTIDE SEQUENCE [LARGE SCALE GENOMIC DNA]</scope>
    <source>
        <strain evidence="3 4">CY42W</strain>
    </source>
</reference>
<accession>A0ABW9VTM1</accession>
<dbReference type="Pfam" id="PF16036">
    <property type="entry name" value="Chalcone_3"/>
    <property type="match status" value="1"/>
</dbReference>
<organism evidence="3 4">
    <name type="scientific">Duganella levis</name>
    <dbReference type="NCBI Taxonomy" id="2692169"/>
    <lineage>
        <taxon>Bacteria</taxon>
        <taxon>Pseudomonadati</taxon>
        <taxon>Pseudomonadota</taxon>
        <taxon>Betaproteobacteria</taxon>
        <taxon>Burkholderiales</taxon>
        <taxon>Oxalobacteraceae</taxon>
        <taxon>Telluria group</taxon>
        <taxon>Duganella</taxon>
    </lineage>
</organism>
<name>A0ABW9VTM1_9BURK</name>
<evidence type="ECO:0000313" key="4">
    <source>
        <dbReference type="Proteomes" id="UP000642144"/>
    </source>
</evidence>
<sequence length="192" mass="21502">MLFNSTCTKPDRRRLLCASLLAGMMISLIAVAPPAAADSAQWRTTLPQAQALGSGDMTWFGLRIYRATLWSASKPFDAAQPFALQLSYYRHISRQRLVSTSMDEIRRLSRAPLPTATLARWEALLTSAFVDVSEGDELIGVYLPGHGMQLYDRQRLLADLDDEALARAFFDIWLNPDSRDNKLRQRLTGATP</sequence>